<keyword evidence="1" id="KW-0472">Membrane</keyword>
<dbReference type="EMBL" id="AZBU02000011">
    <property type="protein sequence ID" value="TKR61770.1"/>
    <property type="molecule type" value="Genomic_DNA"/>
</dbReference>
<feature type="transmembrane region" description="Helical" evidence="1">
    <location>
        <begin position="155"/>
        <end position="178"/>
    </location>
</feature>
<evidence type="ECO:0008006" key="4">
    <source>
        <dbReference type="Google" id="ProtNLM"/>
    </source>
</evidence>
<proteinExistence type="predicted"/>
<dbReference type="Proteomes" id="UP000298663">
    <property type="component" value="Unassembled WGS sequence"/>
</dbReference>
<organism evidence="2 3">
    <name type="scientific">Steinernema carpocapsae</name>
    <name type="common">Entomopathogenic nematode</name>
    <dbReference type="NCBI Taxonomy" id="34508"/>
    <lineage>
        <taxon>Eukaryota</taxon>
        <taxon>Metazoa</taxon>
        <taxon>Ecdysozoa</taxon>
        <taxon>Nematoda</taxon>
        <taxon>Chromadorea</taxon>
        <taxon>Rhabditida</taxon>
        <taxon>Tylenchina</taxon>
        <taxon>Panagrolaimomorpha</taxon>
        <taxon>Strongyloidoidea</taxon>
        <taxon>Steinernematidae</taxon>
        <taxon>Steinernema</taxon>
    </lineage>
</organism>
<keyword evidence="3" id="KW-1185">Reference proteome</keyword>
<feature type="transmembrane region" description="Helical" evidence="1">
    <location>
        <begin position="64"/>
        <end position="89"/>
    </location>
</feature>
<reference evidence="2 3" key="1">
    <citation type="journal article" date="2015" name="Genome Biol.">
        <title>Comparative genomics of Steinernema reveals deeply conserved gene regulatory networks.</title>
        <authorList>
            <person name="Dillman A.R."/>
            <person name="Macchietto M."/>
            <person name="Porter C.F."/>
            <person name="Rogers A."/>
            <person name="Williams B."/>
            <person name="Antoshechkin I."/>
            <person name="Lee M.M."/>
            <person name="Goodwin Z."/>
            <person name="Lu X."/>
            <person name="Lewis E.E."/>
            <person name="Goodrich-Blair H."/>
            <person name="Stock S.P."/>
            <person name="Adams B.J."/>
            <person name="Sternberg P.W."/>
            <person name="Mortazavi A."/>
        </authorList>
    </citation>
    <scope>NUCLEOTIDE SEQUENCE [LARGE SCALE GENOMIC DNA]</scope>
    <source>
        <strain evidence="2 3">ALL</strain>
    </source>
</reference>
<dbReference type="AlphaFoldDB" id="A0A4U5LZJ5"/>
<comment type="caution">
    <text evidence="2">The sequence shown here is derived from an EMBL/GenBank/DDBJ whole genome shotgun (WGS) entry which is preliminary data.</text>
</comment>
<dbReference type="STRING" id="34508.A0A4U5LZJ5"/>
<evidence type="ECO:0000256" key="1">
    <source>
        <dbReference type="SAM" id="Phobius"/>
    </source>
</evidence>
<gene>
    <name evidence="2" type="ORF">L596_028836</name>
</gene>
<feature type="transmembrane region" description="Helical" evidence="1">
    <location>
        <begin position="9"/>
        <end position="29"/>
    </location>
</feature>
<accession>A0A4U5LZJ5</accession>
<evidence type="ECO:0000313" key="3">
    <source>
        <dbReference type="Proteomes" id="UP000298663"/>
    </source>
</evidence>
<keyword evidence="1" id="KW-1133">Transmembrane helix</keyword>
<feature type="transmembrane region" description="Helical" evidence="1">
    <location>
        <begin position="101"/>
        <end position="122"/>
    </location>
</feature>
<evidence type="ECO:0000313" key="2">
    <source>
        <dbReference type="EMBL" id="TKR61770.1"/>
    </source>
</evidence>
<keyword evidence="1" id="KW-0812">Transmembrane</keyword>
<sequence>MLSTGHISLILRGILVVFSIIIMALVMAGPGLCYGASALGHSVTQCGGKWPIDDWDTSDEMSGVWGQIMVIILSPVMAIAAAIMSLLIVKGNSKIVRFQMIYMAICAVITLILMSVEFYYGIGFIGDRFNSLSHGVLGQLENRLGASGSVHVRGWIAAAVFLLLSAILFAADALLIFCKGASSLSRGF</sequence>
<protein>
    <recommendedName>
        <fullName evidence="4">MARVEL domain-containing protein</fullName>
    </recommendedName>
</protein>
<name>A0A4U5LZJ5_STECR</name>
<reference evidence="2 3" key="2">
    <citation type="journal article" date="2019" name="G3 (Bethesda)">
        <title>Hybrid Assembly of the Genome of the Entomopathogenic Nematode Steinernema carpocapsae Identifies the X-Chromosome.</title>
        <authorList>
            <person name="Serra L."/>
            <person name="Macchietto M."/>
            <person name="Macias-Munoz A."/>
            <person name="McGill C.J."/>
            <person name="Rodriguez I.M."/>
            <person name="Rodriguez B."/>
            <person name="Murad R."/>
            <person name="Mortazavi A."/>
        </authorList>
    </citation>
    <scope>NUCLEOTIDE SEQUENCE [LARGE SCALE GENOMIC DNA]</scope>
    <source>
        <strain evidence="2 3">ALL</strain>
    </source>
</reference>